<accession>A0ABY4RYI7</accession>
<keyword evidence="6" id="KW-1185">Reference proteome</keyword>
<evidence type="ECO:0000256" key="2">
    <source>
        <dbReference type="ARBA" id="ARBA00038825"/>
    </source>
</evidence>
<dbReference type="InterPro" id="IPR002937">
    <property type="entry name" value="Amino_oxidase"/>
</dbReference>
<dbReference type="Gene3D" id="3.50.50.60">
    <property type="entry name" value="FAD/NAD(P)-binding domain"/>
    <property type="match status" value="2"/>
</dbReference>
<dbReference type="Proteomes" id="UP001056201">
    <property type="component" value="Chromosome 1"/>
</dbReference>
<dbReference type="PANTHER" id="PTHR10668:SF105">
    <property type="entry name" value="DEHYDROGENASE-RELATED"/>
    <property type="match status" value="1"/>
</dbReference>
<evidence type="ECO:0000313" key="6">
    <source>
        <dbReference type="Proteomes" id="UP001056201"/>
    </source>
</evidence>
<evidence type="ECO:0000256" key="1">
    <source>
        <dbReference type="ARBA" id="ARBA00037217"/>
    </source>
</evidence>
<comment type="subunit">
    <text evidence="2">Interacts with COX5B; this interaction may contribute to localize PYROXD2 to the inner face of the inner mitochondrial membrane.</text>
</comment>
<name>A0ABY4RYI7_AQUTE</name>
<sequence>MAADNADVIFVGSGINALVGAALLARRGQRVLVLERNERLGGCIRTEELFAGYRHDVLSQWYPLFVGSPAYAELKEELAAAGLRFAQGDYSTGVVLPDGRSLALRQDMADAVRRINALRPGDGTALGQMAERLFGADAALTFGLLGQQPYGRGLLKLLWGAWRQRGLEGLVGFAGDSLESFRRWADRHLQDDVTRALLAPWVLHSGLGPDEACSALIGKLTFAAVVAGGMPVVQGGSEGIVRALRQVIERHGGQCRVGTHVDEVLVEGSGRRARAVGVRVGSQRLAARRAVVCNVTPPQLYGRLWRDAPAPLQDRAAAYRFGRGGMQIHFALDAPPNWADPEMAKVPLVHLTESLEQVCASVVEANNGLLPARPTLAIGQPTAVDPTRAPAGAAILWVQMQELPTRLKGDAAGQIEVPADGQWTPAVREAMADRVQARLAQVLPGLAGQIVGRKAYGPADLQALNCNLVGGDPYAGVCSPDQFFWLRPFAATAGARNHVTSCAGLFQIGASTHPGPGLGAGSGYLVAQALAPR</sequence>
<protein>
    <recommendedName>
        <fullName evidence="3">Pyridine nucleotide-disulfide oxidoreductase domain-containing protein 2</fullName>
    </recommendedName>
</protein>
<organism evidence="5 6">
    <name type="scientific">Aquincola tertiaricarbonis</name>
    <dbReference type="NCBI Taxonomy" id="391953"/>
    <lineage>
        <taxon>Bacteria</taxon>
        <taxon>Pseudomonadati</taxon>
        <taxon>Pseudomonadota</taxon>
        <taxon>Betaproteobacteria</taxon>
        <taxon>Burkholderiales</taxon>
        <taxon>Sphaerotilaceae</taxon>
        <taxon>Aquincola</taxon>
    </lineage>
</organism>
<proteinExistence type="predicted"/>
<comment type="function">
    <text evidence="1">Probable oxidoreductase that may play a role as regulator of mitochondrial function.</text>
</comment>
<reference evidence="5" key="1">
    <citation type="submission" date="2022-05" db="EMBL/GenBank/DDBJ databases">
        <title>An RpoN-dependent PEP-CTERM gene is involved in floc formation of an Aquincola tertiaricarbonis strain.</title>
        <authorList>
            <person name="Qiu D."/>
            <person name="Xia M."/>
        </authorList>
    </citation>
    <scope>NUCLEOTIDE SEQUENCE</scope>
    <source>
        <strain evidence="5">RN12</strain>
    </source>
</reference>
<feature type="domain" description="Amine oxidase" evidence="4">
    <location>
        <begin position="18"/>
        <end position="348"/>
    </location>
</feature>
<dbReference type="PANTHER" id="PTHR10668">
    <property type="entry name" value="PHYTOENE DEHYDROGENASE"/>
    <property type="match status" value="1"/>
</dbReference>
<dbReference type="RefSeq" id="WP_250194071.1">
    <property type="nucleotide sequence ID" value="NZ_CP097635.1"/>
</dbReference>
<dbReference type="SUPFAM" id="SSF51905">
    <property type="entry name" value="FAD/NAD(P)-binding domain"/>
    <property type="match status" value="1"/>
</dbReference>
<evidence type="ECO:0000256" key="3">
    <source>
        <dbReference type="ARBA" id="ARBA00040298"/>
    </source>
</evidence>
<dbReference type="InterPro" id="IPR036188">
    <property type="entry name" value="FAD/NAD-bd_sf"/>
</dbReference>
<evidence type="ECO:0000313" key="5">
    <source>
        <dbReference type="EMBL" id="URI05806.1"/>
    </source>
</evidence>
<evidence type="ECO:0000259" key="4">
    <source>
        <dbReference type="Pfam" id="PF01593"/>
    </source>
</evidence>
<gene>
    <name evidence="5" type="ORF">MW290_07575</name>
</gene>
<dbReference type="Pfam" id="PF01593">
    <property type="entry name" value="Amino_oxidase"/>
    <property type="match status" value="1"/>
</dbReference>
<dbReference type="EMBL" id="CP097635">
    <property type="protein sequence ID" value="URI05806.1"/>
    <property type="molecule type" value="Genomic_DNA"/>
</dbReference>